<dbReference type="InterPro" id="IPR002933">
    <property type="entry name" value="Peptidase_M20"/>
</dbReference>
<comment type="similarity">
    <text evidence="2 15">Belongs to the peptidase M20A family. DapE subfamily.</text>
</comment>
<feature type="binding site" evidence="15">
    <location>
        <position position="142"/>
    </location>
    <ligand>
        <name>Zn(2+)</name>
        <dbReference type="ChEBI" id="CHEBI:29105"/>
        <label>2</label>
    </ligand>
</feature>
<keyword evidence="10 15" id="KW-0220">Diaminopimelate biosynthesis</keyword>
<dbReference type="GO" id="GO:0006526">
    <property type="term" value="P:L-arginine biosynthetic process"/>
    <property type="evidence" value="ECO:0007669"/>
    <property type="project" value="TreeGrafter"/>
</dbReference>
<dbReference type="Proteomes" id="UP000287649">
    <property type="component" value="Unassembled WGS sequence"/>
</dbReference>
<keyword evidence="8 15" id="KW-0378">Hydrolase</keyword>
<evidence type="ECO:0000256" key="7">
    <source>
        <dbReference type="ARBA" id="ARBA00022723"/>
    </source>
</evidence>
<feature type="binding site" evidence="15">
    <location>
        <position position="356"/>
    </location>
    <ligand>
        <name>Zn(2+)</name>
        <dbReference type="ChEBI" id="CHEBI:29105"/>
        <label>2</label>
    </ligand>
</feature>
<reference evidence="18" key="1">
    <citation type="journal article" date="2018" name="Front. Microbiol.">
        <title>Genome-Based Analysis Reveals the Taxonomy and Diversity of the Family Idiomarinaceae.</title>
        <authorList>
            <person name="Liu Y."/>
            <person name="Lai Q."/>
            <person name="Shao Z."/>
        </authorList>
    </citation>
    <scope>NUCLEOTIDE SEQUENCE [LARGE SCALE GENOMIC DNA]</scope>
    <source>
        <strain evidence="18">PO-M2</strain>
    </source>
</reference>
<comment type="catalytic activity">
    <reaction evidence="14 15">
        <text>N-succinyl-(2S,6S)-2,6-diaminopimelate + H2O = (2S,6S)-2,6-diaminopimelate + succinate</text>
        <dbReference type="Rhea" id="RHEA:22608"/>
        <dbReference type="ChEBI" id="CHEBI:15377"/>
        <dbReference type="ChEBI" id="CHEBI:30031"/>
        <dbReference type="ChEBI" id="CHEBI:57609"/>
        <dbReference type="ChEBI" id="CHEBI:58087"/>
        <dbReference type="EC" id="3.5.1.18"/>
    </reaction>
</comment>
<dbReference type="Pfam" id="PF01546">
    <property type="entry name" value="Peptidase_M20"/>
    <property type="match status" value="1"/>
</dbReference>
<dbReference type="GO" id="GO:0009014">
    <property type="term" value="F:succinyl-diaminopimelate desuccinylase activity"/>
    <property type="evidence" value="ECO:0007669"/>
    <property type="project" value="UniProtKB-UniRule"/>
</dbReference>
<evidence type="ECO:0000313" key="17">
    <source>
        <dbReference type="EMBL" id="RUO55490.1"/>
    </source>
</evidence>
<feature type="binding site" evidence="15">
    <location>
        <position position="107"/>
    </location>
    <ligand>
        <name>Zn(2+)</name>
        <dbReference type="ChEBI" id="CHEBI:29105"/>
        <label>2</label>
    </ligand>
</feature>
<feature type="domain" description="Peptidase M20 dimerisation" evidence="16">
    <location>
        <begin position="183"/>
        <end position="290"/>
    </location>
</feature>
<evidence type="ECO:0000256" key="14">
    <source>
        <dbReference type="ARBA" id="ARBA00051301"/>
    </source>
</evidence>
<evidence type="ECO:0000256" key="9">
    <source>
        <dbReference type="ARBA" id="ARBA00022833"/>
    </source>
</evidence>
<dbReference type="NCBIfam" id="NF009557">
    <property type="entry name" value="PRK13009.1"/>
    <property type="match status" value="1"/>
</dbReference>
<feature type="active site" description="Proton acceptor" evidence="15">
    <location>
        <position position="141"/>
    </location>
</feature>
<name>A0A432Y3E5_9GAMM</name>
<evidence type="ECO:0000256" key="5">
    <source>
        <dbReference type="ARBA" id="ARBA00022391"/>
    </source>
</evidence>
<organism evidence="17 18">
    <name type="scientific">Pseudidiomarina homiensis</name>
    <dbReference type="NCBI Taxonomy" id="364198"/>
    <lineage>
        <taxon>Bacteria</taxon>
        <taxon>Pseudomonadati</taxon>
        <taxon>Pseudomonadota</taxon>
        <taxon>Gammaproteobacteria</taxon>
        <taxon>Alteromonadales</taxon>
        <taxon>Idiomarinaceae</taxon>
        <taxon>Pseudidiomarina</taxon>
    </lineage>
</organism>
<dbReference type="GO" id="GO:0019877">
    <property type="term" value="P:diaminopimelate biosynthetic process"/>
    <property type="evidence" value="ECO:0007669"/>
    <property type="project" value="UniProtKB-UniRule"/>
</dbReference>
<evidence type="ECO:0000256" key="13">
    <source>
        <dbReference type="ARBA" id="ARBA00031891"/>
    </source>
</evidence>
<evidence type="ECO:0000256" key="4">
    <source>
        <dbReference type="ARBA" id="ARBA00011921"/>
    </source>
</evidence>
<dbReference type="FunFam" id="3.40.630.10:FF:000005">
    <property type="entry name" value="Succinyl-diaminopimelate desuccinylase"/>
    <property type="match status" value="1"/>
</dbReference>
<dbReference type="InterPro" id="IPR050072">
    <property type="entry name" value="Peptidase_M20A"/>
</dbReference>
<comment type="pathway">
    <text evidence="1 15">Amino-acid biosynthesis; L-lysine biosynthesis via DAP pathway; LL-2,6-diaminopimelate from (S)-tetrahydrodipicolinate (succinylase route): step 3/3.</text>
</comment>
<feature type="binding site" evidence="15">
    <location>
        <position position="107"/>
    </location>
    <ligand>
        <name>Zn(2+)</name>
        <dbReference type="ChEBI" id="CHEBI:29105"/>
        <label>1</label>
    </ligand>
</feature>
<dbReference type="EMBL" id="PIPX01000001">
    <property type="protein sequence ID" value="RUO55490.1"/>
    <property type="molecule type" value="Genomic_DNA"/>
</dbReference>
<evidence type="ECO:0000256" key="12">
    <source>
        <dbReference type="ARBA" id="ARBA00023285"/>
    </source>
</evidence>
<dbReference type="HAMAP" id="MF_01690">
    <property type="entry name" value="DapE"/>
    <property type="match status" value="1"/>
</dbReference>
<evidence type="ECO:0000256" key="2">
    <source>
        <dbReference type="ARBA" id="ARBA00006746"/>
    </source>
</evidence>
<dbReference type="FunFam" id="3.30.70.360:FF:000011">
    <property type="entry name" value="Succinyl-diaminopimelate desuccinylase"/>
    <property type="match status" value="1"/>
</dbReference>
<feature type="binding site" evidence="15">
    <location>
        <position position="170"/>
    </location>
    <ligand>
        <name>Zn(2+)</name>
        <dbReference type="ChEBI" id="CHEBI:29105"/>
        <label>1</label>
    </ligand>
</feature>
<dbReference type="Gene3D" id="3.40.630.10">
    <property type="entry name" value="Zn peptidases"/>
    <property type="match status" value="2"/>
</dbReference>
<sequence length="383" mass="41553">MHTPSNPTEHEVIQLAQALIARMSVTPEDAGCQQLIGERLAAVGFDLESMVFADTTNLWARRGRQGPVFCFAGHTDVVPAGVEHAWRFPPFEPTIHEGMLYGRGAADMKGSLAAMLVATERFVQRFPNHRGSIAFLITSDEEGPFINGTPKVIETLEARDEKITWCVVGEPSSTNHIGDVVKNGRRGSLSGELRVFGIQGHVAYPHLADNPVHKAAPALAVLAATEWDHGNNFFPPTSFQISNVHAGTGAGNVIPGEFHVSFNFRYSTESTADELKQRVYAILDAHELDYAIDWKLNGEPFLTAEGDLVQATVAAVRHHTGRAPQLSTAGGTSDGRFIAPTGAEVIELGPVNATIHKVDECVSIEDLIKLTDMYEGLLEQLLC</sequence>
<feature type="active site" evidence="15">
    <location>
        <position position="76"/>
    </location>
</feature>
<feature type="binding site" evidence="15">
    <location>
        <position position="74"/>
    </location>
    <ligand>
        <name>Zn(2+)</name>
        <dbReference type="ChEBI" id="CHEBI:29105"/>
        <label>1</label>
    </ligand>
</feature>
<dbReference type="Pfam" id="PF07687">
    <property type="entry name" value="M20_dimer"/>
    <property type="match status" value="1"/>
</dbReference>
<evidence type="ECO:0000256" key="8">
    <source>
        <dbReference type="ARBA" id="ARBA00022801"/>
    </source>
</evidence>
<evidence type="ECO:0000256" key="10">
    <source>
        <dbReference type="ARBA" id="ARBA00022915"/>
    </source>
</evidence>
<evidence type="ECO:0000259" key="16">
    <source>
        <dbReference type="Pfam" id="PF07687"/>
    </source>
</evidence>
<dbReference type="OrthoDB" id="9809784at2"/>
<dbReference type="PROSITE" id="PS00759">
    <property type="entry name" value="ARGE_DAPE_CPG2_2"/>
    <property type="match status" value="1"/>
</dbReference>
<dbReference type="GO" id="GO:0008270">
    <property type="term" value="F:zinc ion binding"/>
    <property type="evidence" value="ECO:0007669"/>
    <property type="project" value="UniProtKB-UniRule"/>
</dbReference>
<dbReference type="CDD" id="cd03891">
    <property type="entry name" value="M20_DapE_proteobac"/>
    <property type="match status" value="1"/>
</dbReference>
<comment type="subunit">
    <text evidence="3 15">Homodimer.</text>
</comment>
<dbReference type="UniPathway" id="UPA00034">
    <property type="reaction ID" value="UER00021"/>
</dbReference>
<keyword evidence="7 15" id="KW-0479">Metal-binding</keyword>
<dbReference type="PANTHER" id="PTHR43808">
    <property type="entry name" value="ACETYLORNITHINE DEACETYLASE"/>
    <property type="match status" value="1"/>
</dbReference>
<dbReference type="InterPro" id="IPR005941">
    <property type="entry name" value="DapE_proteobac"/>
</dbReference>
<dbReference type="NCBIfam" id="TIGR01246">
    <property type="entry name" value="dapE_proteo"/>
    <property type="match status" value="1"/>
</dbReference>
<keyword evidence="6 15" id="KW-0028">Amino-acid biosynthesis</keyword>
<evidence type="ECO:0000256" key="6">
    <source>
        <dbReference type="ARBA" id="ARBA00022605"/>
    </source>
</evidence>
<keyword evidence="12 15" id="KW-0170">Cobalt</keyword>
<dbReference type="GO" id="GO:0009089">
    <property type="term" value="P:lysine biosynthetic process via diaminopimelate"/>
    <property type="evidence" value="ECO:0007669"/>
    <property type="project" value="UniProtKB-UniRule"/>
</dbReference>
<dbReference type="InterPro" id="IPR001261">
    <property type="entry name" value="ArgE/DapE_CS"/>
</dbReference>
<dbReference type="GO" id="GO:0050897">
    <property type="term" value="F:cobalt ion binding"/>
    <property type="evidence" value="ECO:0007669"/>
    <property type="project" value="UniProtKB-UniRule"/>
</dbReference>
<comment type="caution">
    <text evidence="17">The sequence shown here is derived from an EMBL/GenBank/DDBJ whole genome shotgun (WGS) entry which is preliminary data.</text>
</comment>
<evidence type="ECO:0000256" key="3">
    <source>
        <dbReference type="ARBA" id="ARBA00011738"/>
    </source>
</evidence>
<dbReference type="GO" id="GO:0008777">
    <property type="term" value="F:acetylornithine deacetylase activity"/>
    <property type="evidence" value="ECO:0007669"/>
    <property type="project" value="TreeGrafter"/>
</dbReference>
<dbReference type="EC" id="3.5.1.18" evidence="4 15"/>
<keyword evidence="18" id="KW-1185">Reference proteome</keyword>
<comment type="function">
    <text evidence="15">Catalyzes the hydrolysis of N-succinyl-L,L-diaminopimelic acid (SDAP), forming succinate and LL-2,6-diaminopimelate (DAP), an intermediate involved in the bacterial biosynthesis of lysine and meso-diaminopimelic acid, an essential component of bacterial cell walls.</text>
</comment>
<keyword evidence="9 15" id="KW-0862">Zinc</keyword>
<gene>
    <name evidence="15" type="primary">dapE</name>
    <name evidence="17" type="ORF">CWI70_01510</name>
</gene>
<dbReference type="InterPro" id="IPR011650">
    <property type="entry name" value="Peptidase_M20_dimer"/>
</dbReference>
<evidence type="ECO:0000256" key="1">
    <source>
        <dbReference type="ARBA" id="ARBA00005130"/>
    </source>
</evidence>
<protein>
    <recommendedName>
        <fullName evidence="5 15">Succinyl-diaminopimelate desuccinylase</fullName>
        <shortName evidence="15">SDAP desuccinylase</shortName>
        <ecNumber evidence="4 15">3.5.1.18</ecNumber>
    </recommendedName>
    <alternativeName>
        <fullName evidence="13 15">N-succinyl-LL-2,6-diaminoheptanedioate amidohydrolase</fullName>
    </alternativeName>
</protein>
<evidence type="ECO:0000256" key="11">
    <source>
        <dbReference type="ARBA" id="ARBA00023154"/>
    </source>
</evidence>
<evidence type="ECO:0000256" key="15">
    <source>
        <dbReference type="HAMAP-Rule" id="MF_01690"/>
    </source>
</evidence>
<proteinExistence type="inferred from homology"/>
<dbReference type="InterPro" id="IPR036264">
    <property type="entry name" value="Bact_exopeptidase_dim_dom"/>
</dbReference>
<dbReference type="RefSeq" id="WP_126772628.1">
    <property type="nucleotide sequence ID" value="NZ_PIPX01000001.1"/>
</dbReference>
<dbReference type="PANTHER" id="PTHR43808:SF31">
    <property type="entry name" value="N-ACETYL-L-CITRULLINE DEACETYLASE"/>
    <property type="match status" value="1"/>
</dbReference>
<keyword evidence="11 15" id="KW-0457">Lysine biosynthesis</keyword>
<evidence type="ECO:0000313" key="18">
    <source>
        <dbReference type="Proteomes" id="UP000287649"/>
    </source>
</evidence>
<accession>A0A432Y3E5</accession>
<dbReference type="SUPFAM" id="SSF53187">
    <property type="entry name" value="Zn-dependent exopeptidases"/>
    <property type="match status" value="1"/>
</dbReference>
<comment type="cofactor">
    <cofactor evidence="15">
        <name>Zn(2+)</name>
        <dbReference type="ChEBI" id="CHEBI:29105"/>
    </cofactor>
    <cofactor evidence="15">
        <name>Co(2+)</name>
        <dbReference type="ChEBI" id="CHEBI:48828"/>
    </cofactor>
    <text evidence="15">Binds 2 Zn(2+) or Co(2+) ions per subunit.</text>
</comment>
<dbReference type="AlphaFoldDB" id="A0A432Y3E5"/>
<dbReference type="SUPFAM" id="SSF55031">
    <property type="entry name" value="Bacterial exopeptidase dimerisation domain"/>
    <property type="match status" value="1"/>
</dbReference>